<comment type="caution">
    <text evidence="1">The sequence shown here is derived from an EMBL/GenBank/DDBJ whole genome shotgun (WGS) entry which is preliminary data.</text>
</comment>
<dbReference type="EMBL" id="JAQIZT010000001">
    <property type="protein sequence ID" value="KAJ7014919.1"/>
    <property type="molecule type" value="Genomic_DNA"/>
</dbReference>
<gene>
    <name evidence="1" type="ORF">NC653_004273</name>
</gene>
<sequence length="52" mass="5715">MIFYIFGRLDDEIETLNSITIDATTFAALPTSPLHVQAFCSCSLHKNAKLGV</sequence>
<evidence type="ECO:0000313" key="2">
    <source>
        <dbReference type="Proteomes" id="UP001164929"/>
    </source>
</evidence>
<dbReference type="AlphaFoldDB" id="A0AAD6WMK9"/>
<dbReference type="Proteomes" id="UP001164929">
    <property type="component" value="Chromosome 1"/>
</dbReference>
<reference evidence="1 2" key="1">
    <citation type="journal article" date="2023" name="Mol. Ecol. Resour.">
        <title>Chromosome-level genome assembly of a triploid poplar Populus alba 'Berolinensis'.</title>
        <authorList>
            <person name="Chen S."/>
            <person name="Yu Y."/>
            <person name="Wang X."/>
            <person name="Wang S."/>
            <person name="Zhang T."/>
            <person name="Zhou Y."/>
            <person name="He R."/>
            <person name="Meng N."/>
            <person name="Wang Y."/>
            <person name="Liu W."/>
            <person name="Liu Z."/>
            <person name="Liu J."/>
            <person name="Guo Q."/>
            <person name="Huang H."/>
            <person name="Sederoff R.R."/>
            <person name="Wang G."/>
            <person name="Qu G."/>
            <person name="Chen S."/>
        </authorList>
    </citation>
    <scope>NUCLEOTIDE SEQUENCE [LARGE SCALE GENOMIC DNA]</scope>
    <source>
        <strain evidence="1">SC-2020</strain>
    </source>
</reference>
<keyword evidence="2" id="KW-1185">Reference proteome</keyword>
<protein>
    <submittedName>
        <fullName evidence="1">Uncharacterized protein</fullName>
    </submittedName>
</protein>
<accession>A0AAD6WMK9</accession>
<organism evidence="1 2">
    <name type="scientific">Populus alba x Populus x berolinensis</name>
    <dbReference type="NCBI Taxonomy" id="444605"/>
    <lineage>
        <taxon>Eukaryota</taxon>
        <taxon>Viridiplantae</taxon>
        <taxon>Streptophyta</taxon>
        <taxon>Embryophyta</taxon>
        <taxon>Tracheophyta</taxon>
        <taxon>Spermatophyta</taxon>
        <taxon>Magnoliopsida</taxon>
        <taxon>eudicotyledons</taxon>
        <taxon>Gunneridae</taxon>
        <taxon>Pentapetalae</taxon>
        <taxon>rosids</taxon>
        <taxon>fabids</taxon>
        <taxon>Malpighiales</taxon>
        <taxon>Salicaceae</taxon>
        <taxon>Saliceae</taxon>
        <taxon>Populus</taxon>
    </lineage>
</organism>
<proteinExistence type="predicted"/>
<name>A0AAD6WMK9_9ROSI</name>
<evidence type="ECO:0000313" key="1">
    <source>
        <dbReference type="EMBL" id="KAJ7014919.1"/>
    </source>
</evidence>